<accession>A0A9D4D8Z1</accession>
<reference evidence="4" key="2">
    <citation type="submission" date="2020-11" db="EMBL/GenBank/DDBJ databases">
        <authorList>
            <person name="McCartney M.A."/>
            <person name="Auch B."/>
            <person name="Kono T."/>
            <person name="Mallez S."/>
            <person name="Becker A."/>
            <person name="Gohl D.M."/>
            <person name="Silverstein K.A.T."/>
            <person name="Koren S."/>
            <person name="Bechman K.B."/>
            <person name="Herman A."/>
            <person name="Abrahante J.E."/>
            <person name="Garbe J."/>
        </authorList>
    </citation>
    <scope>NUCLEOTIDE SEQUENCE</scope>
    <source>
        <strain evidence="4">Duluth1</strain>
        <tissue evidence="4">Whole animal</tissue>
    </source>
</reference>
<comment type="caution">
    <text evidence="4">The sequence shown here is derived from an EMBL/GenBank/DDBJ whole genome shotgun (WGS) entry which is preliminary data.</text>
</comment>
<evidence type="ECO:0000313" key="4">
    <source>
        <dbReference type="EMBL" id="KAH3741391.1"/>
    </source>
</evidence>
<dbReference type="OrthoDB" id="6108976at2759"/>
<dbReference type="Proteomes" id="UP000828390">
    <property type="component" value="Unassembled WGS sequence"/>
</dbReference>
<dbReference type="PANTHER" id="PTHR10036:SF3">
    <property type="entry name" value="PROTEIN SLEEPLESS-RELATED"/>
    <property type="match status" value="1"/>
</dbReference>
<proteinExistence type="predicted"/>
<reference evidence="4" key="1">
    <citation type="journal article" date="2019" name="bioRxiv">
        <title>The Genome of the Zebra Mussel, Dreissena polymorpha: A Resource for Invasive Species Research.</title>
        <authorList>
            <person name="McCartney M.A."/>
            <person name="Auch B."/>
            <person name="Kono T."/>
            <person name="Mallez S."/>
            <person name="Zhang Y."/>
            <person name="Obille A."/>
            <person name="Becker A."/>
            <person name="Abrahante J.E."/>
            <person name="Garbe J."/>
            <person name="Badalamenti J.P."/>
            <person name="Herman A."/>
            <person name="Mangelson H."/>
            <person name="Liachko I."/>
            <person name="Sullivan S."/>
            <person name="Sone E.D."/>
            <person name="Koren S."/>
            <person name="Silverstein K.A.T."/>
            <person name="Beckman K.B."/>
            <person name="Gohl D.M."/>
        </authorList>
    </citation>
    <scope>NUCLEOTIDE SEQUENCE</scope>
    <source>
        <strain evidence="4">Duluth1</strain>
        <tissue evidence="4">Whole animal</tissue>
    </source>
</reference>
<keyword evidence="1 3" id="KW-0732">Signal</keyword>
<evidence type="ECO:0000313" key="5">
    <source>
        <dbReference type="Proteomes" id="UP000828390"/>
    </source>
</evidence>
<keyword evidence="2" id="KW-1015">Disulfide bond</keyword>
<evidence type="ECO:0000256" key="1">
    <source>
        <dbReference type="ARBA" id="ARBA00022729"/>
    </source>
</evidence>
<dbReference type="PANTHER" id="PTHR10036">
    <property type="entry name" value="CD59 GLYCOPROTEIN"/>
    <property type="match status" value="1"/>
</dbReference>
<evidence type="ECO:0000256" key="2">
    <source>
        <dbReference type="ARBA" id="ARBA00023157"/>
    </source>
</evidence>
<gene>
    <name evidence="4" type="ORF">DPMN_048116</name>
</gene>
<evidence type="ECO:0000256" key="3">
    <source>
        <dbReference type="SAM" id="SignalP"/>
    </source>
</evidence>
<feature type="signal peptide" evidence="3">
    <location>
        <begin position="1"/>
        <end position="19"/>
    </location>
</feature>
<dbReference type="EMBL" id="JAIWYP010000011">
    <property type="protein sequence ID" value="KAH3741391.1"/>
    <property type="molecule type" value="Genomic_DNA"/>
</dbReference>
<name>A0A9D4D8Z1_DREPO</name>
<protein>
    <recommendedName>
        <fullName evidence="6">Sodefrin-like factor</fullName>
    </recommendedName>
</protein>
<evidence type="ECO:0008006" key="6">
    <source>
        <dbReference type="Google" id="ProtNLM"/>
    </source>
</evidence>
<feature type="chain" id="PRO_5038469568" description="Sodefrin-like factor" evidence="3">
    <location>
        <begin position="20"/>
        <end position="242"/>
    </location>
</feature>
<sequence>MLPFAVLVLIAFKVPTALGLVCLKCDLVPSIRDCPYIETCGSHEVCYLEGYISNNGRALYQGGCRERQKCSSVTAVGKRTNAVFCSQCCDYNWCQASLCGGTGYPPDRGTMCYACPEGLLQENDCDKIIEASRDQVCTETLKMSAQGTMIHGTSLMEKTACDRALAALGTLAAGFHIGVTNDTCFNCCSGDLCNYRCIPATPIVQVCKDTSTPETCKLAAAFICGDKTMATNAGCLHYCGLC</sequence>
<keyword evidence="5" id="KW-1185">Reference proteome</keyword>
<organism evidence="4 5">
    <name type="scientific">Dreissena polymorpha</name>
    <name type="common">Zebra mussel</name>
    <name type="synonym">Mytilus polymorpha</name>
    <dbReference type="NCBI Taxonomy" id="45954"/>
    <lineage>
        <taxon>Eukaryota</taxon>
        <taxon>Metazoa</taxon>
        <taxon>Spiralia</taxon>
        <taxon>Lophotrochozoa</taxon>
        <taxon>Mollusca</taxon>
        <taxon>Bivalvia</taxon>
        <taxon>Autobranchia</taxon>
        <taxon>Heteroconchia</taxon>
        <taxon>Euheterodonta</taxon>
        <taxon>Imparidentia</taxon>
        <taxon>Neoheterodontei</taxon>
        <taxon>Myida</taxon>
        <taxon>Dreissenoidea</taxon>
        <taxon>Dreissenidae</taxon>
        <taxon>Dreissena</taxon>
    </lineage>
</organism>
<dbReference type="AlphaFoldDB" id="A0A9D4D8Z1"/>